<dbReference type="SUPFAM" id="SSF56219">
    <property type="entry name" value="DNase I-like"/>
    <property type="match status" value="1"/>
</dbReference>
<organism evidence="2 3">
    <name type="scientific">Caerostris darwini</name>
    <dbReference type="NCBI Taxonomy" id="1538125"/>
    <lineage>
        <taxon>Eukaryota</taxon>
        <taxon>Metazoa</taxon>
        <taxon>Ecdysozoa</taxon>
        <taxon>Arthropoda</taxon>
        <taxon>Chelicerata</taxon>
        <taxon>Arachnida</taxon>
        <taxon>Araneae</taxon>
        <taxon>Araneomorphae</taxon>
        <taxon>Entelegynae</taxon>
        <taxon>Araneoidea</taxon>
        <taxon>Araneidae</taxon>
        <taxon>Caerostris</taxon>
    </lineage>
</organism>
<feature type="domain" description="Endonuclease/exonuclease/phosphatase" evidence="1">
    <location>
        <begin position="155"/>
        <end position="244"/>
    </location>
</feature>
<dbReference type="AlphaFoldDB" id="A0AAV4NFK2"/>
<dbReference type="EMBL" id="BPLQ01001630">
    <property type="protein sequence ID" value="GIX83506.1"/>
    <property type="molecule type" value="Genomic_DNA"/>
</dbReference>
<gene>
    <name evidence="2" type="primary">R1A1-elementORF2_680</name>
    <name evidence="2" type="ORF">CDAR_83521</name>
</gene>
<dbReference type="InterPro" id="IPR005135">
    <property type="entry name" value="Endo/exonuclease/phosphatase"/>
</dbReference>
<dbReference type="InterPro" id="IPR036691">
    <property type="entry name" value="Endo/exonu/phosph_ase_sf"/>
</dbReference>
<proteinExistence type="predicted"/>
<sequence>MASKEPKTQKQIRPISKQKFITTIKPVEKEVDSLTTKKAVQRAIDVRTMSIAIKNVRNINNGGILIETDTEKDLDKLISEFKAKDALKTSFNIAKPVARKPHIICFEISPDTGEDQLMEGLRKQFNDTNESLEADFSIKHHYQTKRGVNWIVEIEKFPDHHIILLCDFNAKSRIWGKRNTDERGNLLMHFCSSLDLSIENNPDMPPTFDSTRGQSWIDLLITKNFDGHIKLEVLDEISNSDHNMLKVTWSPEISSIKTSNYIVINHSNWLSMEKKIFQIFNNQDNLDLANANDTIEFLQNDNFTKCAQVKKTTRRKNAIWLTPELNTKRSKTRALRRLYQKENDQTTRAIKKAAFKRFEILNPIRKQDGSYSKNLSDSFATIIRFHFPFTPVPRQSFILQTPDTNFSEITHGELEAVILNIKPKKASGPDGIPGEVIKEIYYANPEWFRLLLNHLLKIGLFCAVWKIARVALIPKDGREHTHPGDFRPICMLPC</sequence>
<dbReference type="GO" id="GO:0003824">
    <property type="term" value="F:catalytic activity"/>
    <property type="evidence" value="ECO:0007669"/>
    <property type="project" value="InterPro"/>
</dbReference>
<evidence type="ECO:0000313" key="2">
    <source>
        <dbReference type="EMBL" id="GIX83506.1"/>
    </source>
</evidence>
<protein>
    <recommendedName>
        <fullName evidence="1">Endonuclease/exonuclease/phosphatase domain-containing protein</fullName>
    </recommendedName>
</protein>
<keyword evidence="3" id="KW-1185">Reference proteome</keyword>
<dbReference type="Gene3D" id="3.60.10.10">
    <property type="entry name" value="Endonuclease/exonuclease/phosphatase"/>
    <property type="match status" value="1"/>
</dbReference>
<accession>A0AAV4NFK2</accession>
<evidence type="ECO:0000313" key="3">
    <source>
        <dbReference type="Proteomes" id="UP001054837"/>
    </source>
</evidence>
<evidence type="ECO:0000259" key="1">
    <source>
        <dbReference type="Pfam" id="PF14529"/>
    </source>
</evidence>
<reference evidence="2 3" key="1">
    <citation type="submission" date="2021-06" db="EMBL/GenBank/DDBJ databases">
        <title>Caerostris darwini draft genome.</title>
        <authorList>
            <person name="Kono N."/>
            <person name="Arakawa K."/>
        </authorList>
    </citation>
    <scope>NUCLEOTIDE SEQUENCE [LARGE SCALE GENOMIC DNA]</scope>
</reference>
<dbReference type="Pfam" id="PF14529">
    <property type="entry name" value="Exo_endo_phos_2"/>
    <property type="match status" value="1"/>
</dbReference>
<dbReference type="Proteomes" id="UP001054837">
    <property type="component" value="Unassembled WGS sequence"/>
</dbReference>
<name>A0AAV4NFK2_9ARAC</name>
<comment type="caution">
    <text evidence="2">The sequence shown here is derived from an EMBL/GenBank/DDBJ whole genome shotgun (WGS) entry which is preliminary data.</text>
</comment>
<dbReference type="PANTHER" id="PTHR19446">
    <property type="entry name" value="REVERSE TRANSCRIPTASES"/>
    <property type="match status" value="1"/>
</dbReference>